<evidence type="ECO:0000256" key="1">
    <source>
        <dbReference type="SAM" id="Phobius"/>
    </source>
</evidence>
<gene>
    <name evidence="2" type="ORF">SAMN05421785_11141</name>
</gene>
<evidence type="ECO:0000313" key="2">
    <source>
        <dbReference type="EMBL" id="SIT21426.1"/>
    </source>
</evidence>
<dbReference type="EMBL" id="FTOV01000011">
    <property type="protein sequence ID" value="SIT21426.1"/>
    <property type="molecule type" value="Genomic_DNA"/>
</dbReference>
<protein>
    <recommendedName>
        <fullName evidence="4">DUF3592 domain-containing protein</fullName>
    </recommendedName>
</protein>
<keyword evidence="1" id="KW-0812">Transmembrane</keyword>
<keyword evidence="1" id="KW-1133">Transmembrane helix</keyword>
<feature type="transmembrane region" description="Helical" evidence="1">
    <location>
        <begin position="6"/>
        <end position="23"/>
    </location>
</feature>
<dbReference type="RefSeq" id="WP_076395064.1">
    <property type="nucleotide sequence ID" value="NZ_FTOV01000011.1"/>
</dbReference>
<proteinExistence type="predicted"/>
<organism evidence="2 3">
    <name type="scientific">Chryseobacterium gambrini</name>
    <dbReference type="NCBI Taxonomy" id="373672"/>
    <lineage>
        <taxon>Bacteria</taxon>
        <taxon>Pseudomonadati</taxon>
        <taxon>Bacteroidota</taxon>
        <taxon>Flavobacteriia</taxon>
        <taxon>Flavobacteriales</taxon>
        <taxon>Weeksellaceae</taxon>
        <taxon>Chryseobacterium group</taxon>
        <taxon>Chryseobacterium</taxon>
    </lineage>
</organism>
<evidence type="ECO:0000313" key="3">
    <source>
        <dbReference type="Proteomes" id="UP000185781"/>
    </source>
</evidence>
<reference evidence="2 3" key="1">
    <citation type="submission" date="2017-01" db="EMBL/GenBank/DDBJ databases">
        <authorList>
            <person name="Mah S.A."/>
            <person name="Swanson W.J."/>
            <person name="Moy G.W."/>
            <person name="Vacquier V.D."/>
        </authorList>
    </citation>
    <scope>NUCLEOTIDE SEQUENCE [LARGE SCALE GENOMIC DNA]</scope>
    <source>
        <strain evidence="2 3">DSM 18014</strain>
    </source>
</reference>
<accession>A0A1N7QF47</accession>
<dbReference type="AlphaFoldDB" id="A0A1N7QF47"/>
<sequence length="150" mass="17905">MINWIRKYHAYFWIILIAGLLLYDNNERKLYAKLYKKEGICTSAIINDVKGYGRGTGYDFKYTFRIKNKTYHSKTDIGNLNIHQAEKLKNKTFMVVFLKRNPHINRVYVKIPVPENFGQLEYKNVLLKKPGIENILEEIPSSSWFWENYF</sequence>
<name>A0A1N7QF47_9FLAO</name>
<dbReference type="STRING" id="373672.SAMN05421785_11141"/>
<dbReference type="Proteomes" id="UP000185781">
    <property type="component" value="Unassembled WGS sequence"/>
</dbReference>
<keyword evidence="1" id="KW-0472">Membrane</keyword>
<evidence type="ECO:0008006" key="4">
    <source>
        <dbReference type="Google" id="ProtNLM"/>
    </source>
</evidence>
<dbReference type="OrthoDB" id="1262502at2"/>